<name>A0ABD5UNU9_9EURY</name>
<dbReference type="GO" id="GO:0047324">
    <property type="term" value="F:phosphoenolpyruvate-glycerone phosphotransferase activity"/>
    <property type="evidence" value="ECO:0007669"/>
    <property type="project" value="UniProtKB-EC"/>
</dbReference>
<dbReference type="PANTHER" id="PTHR28629:SF4">
    <property type="entry name" value="TRIOKINASE_FMN CYCLASE"/>
    <property type="match status" value="1"/>
</dbReference>
<dbReference type="InterPro" id="IPR012737">
    <property type="entry name" value="DhaK_L_YcgS"/>
</dbReference>
<dbReference type="InterPro" id="IPR004007">
    <property type="entry name" value="DhaL_dom"/>
</dbReference>
<evidence type="ECO:0000256" key="1">
    <source>
        <dbReference type="ARBA" id="ARBA00022679"/>
    </source>
</evidence>
<dbReference type="NCBIfam" id="TIGR02365">
    <property type="entry name" value="dha_L_ycgS"/>
    <property type="match status" value="1"/>
</dbReference>
<feature type="domain" description="DhaL" evidence="4">
    <location>
        <begin position="11"/>
        <end position="210"/>
    </location>
</feature>
<dbReference type="PANTHER" id="PTHR28629">
    <property type="entry name" value="TRIOKINASE/FMN CYCLASE"/>
    <property type="match status" value="1"/>
</dbReference>
<evidence type="ECO:0000256" key="3">
    <source>
        <dbReference type="SAM" id="MobiDB-lite"/>
    </source>
</evidence>
<evidence type="ECO:0000313" key="5">
    <source>
        <dbReference type="EMBL" id="MFC6889807.1"/>
    </source>
</evidence>
<dbReference type="AlphaFoldDB" id="A0ABD5UNU9"/>
<dbReference type="RefSeq" id="WP_379768958.1">
    <property type="nucleotide sequence ID" value="NZ_JBHSXI010000012.1"/>
</dbReference>
<organism evidence="5 6">
    <name type="scientific">Halorubrum trueperi</name>
    <dbReference type="NCBI Taxonomy" id="2004704"/>
    <lineage>
        <taxon>Archaea</taxon>
        <taxon>Methanobacteriati</taxon>
        <taxon>Methanobacteriota</taxon>
        <taxon>Stenosarchaea group</taxon>
        <taxon>Halobacteria</taxon>
        <taxon>Halobacteriales</taxon>
        <taxon>Haloferacaceae</taxon>
        <taxon>Halorubrum</taxon>
    </lineage>
</organism>
<dbReference type="EC" id="2.7.1.121" evidence="5"/>
<accession>A0ABD5UNU9</accession>
<protein>
    <submittedName>
        <fullName evidence="5">Dihydroxyacetone kinase subunit DhaL</fullName>
        <ecNumber evidence="5">2.7.1.121</ecNumber>
    </submittedName>
</protein>
<sequence>MSGDELNENGTPVVAAAEAVAERIERERDYLTELDSAIGDADHGGNMARGWAAAAEAARDLDDPDPETVGKTVGKTLMAEVGGASGPLFGGSLVFASAELSDGVTAESAVAFAETYLEKVVDRGDASVGDQTMVDALTPAVHTFKKSIETDGLPPLEALAKAVDAADRGVAFTVPIRARKGRASYLGWRSVGHQDPGATSALYILEELLSVAADRLDAEIPDVDATSPTIPDDAETEAGAGGEGGEAETGGGEPGAEDATAPDPETD</sequence>
<reference evidence="5 6" key="1">
    <citation type="journal article" date="2019" name="Int. J. Syst. Evol. Microbiol.">
        <title>The Global Catalogue of Microorganisms (GCM) 10K type strain sequencing project: providing services to taxonomists for standard genome sequencing and annotation.</title>
        <authorList>
            <consortium name="The Broad Institute Genomics Platform"/>
            <consortium name="The Broad Institute Genome Sequencing Center for Infectious Disease"/>
            <person name="Wu L."/>
            <person name="Ma J."/>
        </authorList>
    </citation>
    <scope>NUCLEOTIDE SEQUENCE [LARGE SCALE GENOMIC DNA]</scope>
    <source>
        <strain evidence="5 6">Y73</strain>
    </source>
</reference>
<dbReference type="Proteomes" id="UP001596333">
    <property type="component" value="Unassembled WGS sequence"/>
</dbReference>
<comment type="caution">
    <text evidence="5">The sequence shown here is derived from an EMBL/GenBank/DDBJ whole genome shotgun (WGS) entry which is preliminary data.</text>
</comment>
<evidence type="ECO:0000313" key="6">
    <source>
        <dbReference type="Proteomes" id="UP001596333"/>
    </source>
</evidence>
<dbReference type="PROSITE" id="PS51480">
    <property type="entry name" value="DHAL"/>
    <property type="match status" value="1"/>
</dbReference>
<dbReference type="Pfam" id="PF02734">
    <property type="entry name" value="Dak2"/>
    <property type="match status" value="1"/>
</dbReference>
<evidence type="ECO:0000259" key="4">
    <source>
        <dbReference type="PROSITE" id="PS51480"/>
    </source>
</evidence>
<proteinExistence type="predicted"/>
<feature type="compositionally biased region" description="Gly residues" evidence="3">
    <location>
        <begin position="239"/>
        <end position="254"/>
    </location>
</feature>
<feature type="compositionally biased region" description="Low complexity" evidence="3">
    <location>
        <begin position="257"/>
        <end position="267"/>
    </location>
</feature>
<evidence type="ECO:0000256" key="2">
    <source>
        <dbReference type="ARBA" id="ARBA00022777"/>
    </source>
</evidence>
<keyword evidence="6" id="KW-1185">Reference proteome</keyword>
<dbReference type="SMART" id="SM01120">
    <property type="entry name" value="Dak2"/>
    <property type="match status" value="1"/>
</dbReference>
<dbReference type="InterPro" id="IPR036117">
    <property type="entry name" value="DhaL_dom_sf"/>
</dbReference>
<dbReference type="FunFam" id="1.25.40.340:FF:000002">
    <property type="entry name" value="Dihydroxyacetone kinase, L subunit"/>
    <property type="match status" value="1"/>
</dbReference>
<keyword evidence="2 5" id="KW-0418">Kinase</keyword>
<dbReference type="Gene3D" id="1.25.40.340">
    <property type="match status" value="1"/>
</dbReference>
<dbReference type="EMBL" id="JBHSXI010000012">
    <property type="protein sequence ID" value="MFC6889807.1"/>
    <property type="molecule type" value="Genomic_DNA"/>
</dbReference>
<feature type="region of interest" description="Disordered" evidence="3">
    <location>
        <begin position="220"/>
        <end position="267"/>
    </location>
</feature>
<gene>
    <name evidence="5" type="primary">dhaL</name>
    <name evidence="5" type="ORF">ACFQEY_12375</name>
</gene>
<dbReference type="InterPro" id="IPR050861">
    <property type="entry name" value="Dihydroxyacetone_Kinase"/>
</dbReference>
<keyword evidence="1 5" id="KW-0808">Transferase</keyword>
<dbReference type="SUPFAM" id="SSF101473">
    <property type="entry name" value="DhaL-like"/>
    <property type="match status" value="1"/>
</dbReference>